<gene>
    <name evidence="7" type="ORF">SAMN02745221_00914</name>
</gene>
<keyword evidence="5" id="KW-0411">Iron-sulfur</keyword>
<dbReference type="InterPro" id="IPR017896">
    <property type="entry name" value="4Fe4S_Fe-S-bd"/>
</dbReference>
<dbReference type="Pfam" id="PF13183">
    <property type="entry name" value="Fer4_8"/>
    <property type="match status" value="1"/>
</dbReference>
<keyword evidence="3" id="KW-0560">Oxidoreductase</keyword>
<feature type="domain" description="4Fe-4S ferredoxin-type" evidence="6">
    <location>
        <begin position="52"/>
        <end position="81"/>
    </location>
</feature>
<keyword evidence="4" id="KW-0408">Iron</keyword>
<dbReference type="Proteomes" id="UP000242329">
    <property type="component" value="Unassembled WGS sequence"/>
</dbReference>
<accession>A0A1M5MFG0</accession>
<dbReference type="GO" id="GO:0005886">
    <property type="term" value="C:plasma membrane"/>
    <property type="evidence" value="ECO:0007669"/>
    <property type="project" value="TreeGrafter"/>
</dbReference>
<dbReference type="SUPFAM" id="SSF46548">
    <property type="entry name" value="alpha-helical ferredoxin"/>
    <property type="match status" value="1"/>
</dbReference>
<keyword evidence="2" id="KW-0479">Metal-binding</keyword>
<evidence type="ECO:0000256" key="4">
    <source>
        <dbReference type="ARBA" id="ARBA00023004"/>
    </source>
</evidence>
<dbReference type="InterPro" id="IPR004017">
    <property type="entry name" value="Cys_rich_dom"/>
</dbReference>
<evidence type="ECO:0000256" key="3">
    <source>
        <dbReference type="ARBA" id="ARBA00023002"/>
    </source>
</evidence>
<dbReference type="PROSITE" id="PS00198">
    <property type="entry name" value="4FE4S_FER_1"/>
    <property type="match status" value="2"/>
</dbReference>
<reference evidence="8" key="1">
    <citation type="submission" date="2016-11" db="EMBL/GenBank/DDBJ databases">
        <authorList>
            <person name="Varghese N."/>
            <person name="Submissions S."/>
        </authorList>
    </citation>
    <scope>NUCLEOTIDE SEQUENCE [LARGE SCALE GENOMIC DNA]</scope>
    <source>
        <strain evidence="8">DSM 11003</strain>
    </source>
</reference>
<name>A0A1M5MFG0_9FIRM</name>
<evidence type="ECO:0000313" key="8">
    <source>
        <dbReference type="Proteomes" id="UP000242329"/>
    </source>
</evidence>
<dbReference type="OrthoDB" id="5241828at2"/>
<dbReference type="InterPro" id="IPR017900">
    <property type="entry name" value="4Fe4S_Fe_S_CS"/>
</dbReference>
<dbReference type="PANTHER" id="PTHR43255:SF1">
    <property type="entry name" value="IRON-SULFUR-BINDING OXIDOREDUCTASE FADF-RELATED"/>
    <property type="match status" value="1"/>
</dbReference>
<protein>
    <submittedName>
        <fullName evidence="7">Fe-S oxidoreductase</fullName>
    </submittedName>
</protein>
<dbReference type="EMBL" id="FQWY01000011">
    <property type="protein sequence ID" value="SHG75986.1"/>
    <property type="molecule type" value="Genomic_DNA"/>
</dbReference>
<feature type="domain" description="4Fe-4S ferredoxin-type" evidence="6">
    <location>
        <begin position="12"/>
        <end position="42"/>
    </location>
</feature>
<evidence type="ECO:0000259" key="6">
    <source>
        <dbReference type="PROSITE" id="PS51379"/>
    </source>
</evidence>
<evidence type="ECO:0000256" key="1">
    <source>
        <dbReference type="ARBA" id="ARBA00022485"/>
    </source>
</evidence>
<dbReference type="InterPro" id="IPR051460">
    <property type="entry name" value="HdrC_iron-sulfur_subunit"/>
</dbReference>
<dbReference type="PANTHER" id="PTHR43255">
    <property type="entry name" value="IRON-SULFUR-BINDING OXIDOREDUCTASE FADF-RELATED-RELATED"/>
    <property type="match status" value="1"/>
</dbReference>
<dbReference type="GO" id="GO:0046872">
    <property type="term" value="F:metal ion binding"/>
    <property type="evidence" value="ECO:0007669"/>
    <property type="project" value="UniProtKB-KW"/>
</dbReference>
<dbReference type="RefSeq" id="WP_073090721.1">
    <property type="nucleotide sequence ID" value="NZ_FQWY01000011.1"/>
</dbReference>
<proteinExistence type="predicted"/>
<keyword evidence="1" id="KW-0004">4Fe-4S</keyword>
<dbReference type="Gene3D" id="1.10.1060.10">
    <property type="entry name" value="Alpha-helical ferredoxin"/>
    <property type="match status" value="1"/>
</dbReference>
<dbReference type="STRING" id="1123382.SAMN02745221_00914"/>
<organism evidence="7 8">
    <name type="scientific">Thermosyntropha lipolytica DSM 11003</name>
    <dbReference type="NCBI Taxonomy" id="1123382"/>
    <lineage>
        <taxon>Bacteria</taxon>
        <taxon>Bacillati</taxon>
        <taxon>Bacillota</taxon>
        <taxon>Clostridia</taxon>
        <taxon>Eubacteriales</taxon>
        <taxon>Syntrophomonadaceae</taxon>
        <taxon>Thermosyntropha</taxon>
    </lineage>
</organism>
<dbReference type="AlphaFoldDB" id="A0A1M5MFG0"/>
<dbReference type="PROSITE" id="PS51379">
    <property type="entry name" value="4FE4S_FER_2"/>
    <property type="match status" value="2"/>
</dbReference>
<dbReference type="Pfam" id="PF02754">
    <property type="entry name" value="CCG"/>
    <property type="match status" value="2"/>
</dbReference>
<dbReference type="GO" id="GO:0051539">
    <property type="term" value="F:4 iron, 4 sulfur cluster binding"/>
    <property type="evidence" value="ECO:0007669"/>
    <property type="project" value="UniProtKB-KW"/>
</dbReference>
<dbReference type="GO" id="GO:0016491">
    <property type="term" value="F:oxidoreductase activity"/>
    <property type="evidence" value="ECO:0007669"/>
    <property type="project" value="UniProtKB-KW"/>
</dbReference>
<evidence type="ECO:0000256" key="5">
    <source>
        <dbReference type="ARBA" id="ARBA00023014"/>
    </source>
</evidence>
<sequence>MSSIILSENLTGLFFKEAEKCINCGACTAGCPLYAYSGLSPQDLLSQIAREGQISLDIPYSCTLCGYCSHICPEGVKLDQLMRELRSYAFNEKGRPARGINYAPVKSHQKYSFSPLFSTTRVPSNYNGVVFFPGCSLPSFRPDLTEKTYLYLQEKMSGTGIMLKCCAGPTLAMGDEKKFQQYYHELEQEFAQWGVKKVITACPNCYKTIKENSGQIEAVSLWEILREIGIPEGAANRKNKPHLSLALHDPCPTRSYPTVHDSVRFILNQLGIDFAEFKFNRQKTLCCGAGGMLGITNPPAALSWMKKRAGETKAEIIITYCQECAVSMQKGGKKSLHLLDLIFNPGVWPNEKKNPTSLRRWYNRYRIKKAFNKFNPGGSKDG</sequence>
<keyword evidence="8" id="KW-1185">Reference proteome</keyword>
<evidence type="ECO:0000256" key="2">
    <source>
        <dbReference type="ARBA" id="ARBA00022723"/>
    </source>
</evidence>
<evidence type="ECO:0000313" key="7">
    <source>
        <dbReference type="EMBL" id="SHG75986.1"/>
    </source>
</evidence>
<dbReference type="InterPro" id="IPR009051">
    <property type="entry name" value="Helical_ferredxn"/>
</dbReference>